<accession>A0ACC2UWE3</accession>
<dbReference type="Proteomes" id="UP001241377">
    <property type="component" value="Unassembled WGS sequence"/>
</dbReference>
<sequence length="836" mass="90847">MTSSAKPAESSIGIEKLYIPLEQGLGSSAFSLEKQPCHVLLSLVCHLRPDCLQPSAENGGLSDDWDCLGIGKSVNYSALGKALYSTLKDIGKTADTQDIASLSSLANKAAQVTAADYSASLKAVQVTIARPKALLFSDSVSVSRKFAVSTTHAVDSPECNLEDLEHSLTIHDLRVDAIIGLHPHEREEQQRLVIDIELDLSRIPVQLLQEHNEFDYKTYLSKSSFKTIEALGYHTAQYILNHIPSQPFPSRGQAASNKDSETPYLEQDDISVTLSIKKPSAIALAAHPIFKITRCLKDYTSPPVEIDTKVAETPTSALQTLVPPLKPHPAPTTTDDRDSNLGLREQSITAYIAIGTNLGDRIRNIHDALAALPRISEESIGSGYTGQRMLRVTRCSQLYESAPMYVLDQPEFINGAIQIQTNLQPVSLLRHLKSVESTLGRVKTMVNGPRLIDLDLLIYGDQQVVIGQRGDQEGSLGKGCGWLQVPHWGICEREFVLRPLQDMLGPGFILPGQERSIGQLLTRLEDPNEPPALSRVIPFPTPAQPLRLRPGAPLVMGILNVTPDSFSDGEEERVSESSLEHVIGLAQSLIEQGADILDIGGMSTRPGVDDADVTAEQEMQRVVPIIQALRIEGINVPISIDTFRAEVAERAILSGASCINDVRGGRETGMLEVMARMNVPVILMHSRGDSKEMLTAQAHDYSAHGGVIAGVRAKMKETVERAEKAGVKSWNIILDPGIGFAKSHEGNLQLLRTLPTLFGPETGLDSYATLVGASRKGFIGKVLNRPVAKEREFGNAAVTAVCCQSQKVDIVRVHEPRPARDVVTMLDAIQNSGESP</sequence>
<keyword evidence="2" id="KW-1185">Reference proteome</keyword>
<reference evidence="1" key="1">
    <citation type="submission" date="2023-04" db="EMBL/GenBank/DDBJ databases">
        <title>Draft Genome sequencing of Naganishia species isolated from polar environments using Oxford Nanopore Technology.</title>
        <authorList>
            <person name="Leo P."/>
            <person name="Venkateswaran K."/>
        </authorList>
    </citation>
    <scope>NUCLEOTIDE SEQUENCE</scope>
    <source>
        <strain evidence="1">MNA-CCFEE 5261</strain>
    </source>
</reference>
<evidence type="ECO:0000313" key="2">
    <source>
        <dbReference type="Proteomes" id="UP001241377"/>
    </source>
</evidence>
<proteinExistence type="predicted"/>
<protein>
    <submittedName>
        <fullName evidence="1">Uncharacterized protein</fullName>
    </submittedName>
</protein>
<gene>
    <name evidence="1" type="ORF">QFC19_009115</name>
</gene>
<organism evidence="1 2">
    <name type="scientific">Naganishia cerealis</name>
    <dbReference type="NCBI Taxonomy" id="610337"/>
    <lineage>
        <taxon>Eukaryota</taxon>
        <taxon>Fungi</taxon>
        <taxon>Dikarya</taxon>
        <taxon>Basidiomycota</taxon>
        <taxon>Agaricomycotina</taxon>
        <taxon>Tremellomycetes</taxon>
        <taxon>Filobasidiales</taxon>
        <taxon>Filobasidiaceae</taxon>
        <taxon>Naganishia</taxon>
    </lineage>
</organism>
<comment type="caution">
    <text evidence="1">The sequence shown here is derived from an EMBL/GenBank/DDBJ whole genome shotgun (WGS) entry which is preliminary data.</text>
</comment>
<name>A0ACC2UWE3_9TREE</name>
<evidence type="ECO:0000313" key="1">
    <source>
        <dbReference type="EMBL" id="KAJ9091405.1"/>
    </source>
</evidence>
<dbReference type="EMBL" id="JASBWR010000150">
    <property type="protein sequence ID" value="KAJ9091405.1"/>
    <property type="molecule type" value="Genomic_DNA"/>
</dbReference>